<feature type="region of interest" description="Disordered" evidence="6">
    <location>
        <begin position="1"/>
        <end position="22"/>
    </location>
</feature>
<keyword evidence="7" id="KW-0472">Membrane</keyword>
<feature type="compositionally biased region" description="Basic and acidic residues" evidence="6">
    <location>
        <begin position="659"/>
        <end position="668"/>
    </location>
</feature>
<feature type="transmembrane region" description="Helical" evidence="7">
    <location>
        <begin position="30"/>
        <end position="54"/>
    </location>
</feature>
<feature type="domain" description="Nitrate/nitrite sensing protein" evidence="9">
    <location>
        <begin position="77"/>
        <end position="310"/>
    </location>
</feature>
<dbReference type="Proteomes" id="UP000598360">
    <property type="component" value="Unassembled WGS sequence"/>
</dbReference>
<dbReference type="PANTHER" id="PTHR45436">
    <property type="entry name" value="SENSOR HISTIDINE KINASE YKOH"/>
    <property type="match status" value="1"/>
</dbReference>
<evidence type="ECO:0000256" key="4">
    <source>
        <dbReference type="ARBA" id="ARBA00022679"/>
    </source>
</evidence>
<evidence type="ECO:0000256" key="1">
    <source>
        <dbReference type="ARBA" id="ARBA00000085"/>
    </source>
</evidence>
<dbReference type="Pfam" id="PF02518">
    <property type="entry name" value="HATPase_c"/>
    <property type="match status" value="1"/>
</dbReference>
<dbReference type="InterPro" id="IPR050428">
    <property type="entry name" value="TCS_sensor_his_kinase"/>
</dbReference>
<comment type="catalytic activity">
    <reaction evidence="1">
        <text>ATP + protein L-histidine = ADP + protein N-phospho-L-histidine.</text>
        <dbReference type="EC" id="2.7.13.3"/>
    </reaction>
</comment>
<name>A0A929BDB7_9PSEU</name>
<organism evidence="10 11">
    <name type="scientific">Saccharopolyspora montiporae</name>
    <dbReference type="NCBI Taxonomy" id="2781240"/>
    <lineage>
        <taxon>Bacteria</taxon>
        <taxon>Bacillati</taxon>
        <taxon>Actinomycetota</taxon>
        <taxon>Actinomycetes</taxon>
        <taxon>Pseudonocardiales</taxon>
        <taxon>Pseudonocardiaceae</taxon>
        <taxon>Saccharopolyspora</taxon>
    </lineage>
</organism>
<evidence type="ECO:0000313" key="10">
    <source>
        <dbReference type="EMBL" id="MBE9375956.1"/>
    </source>
</evidence>
<dbReference type="InterPro" id="IPR036890">
    <property type="entry name" value="HATPase_C_sf"/>
</dbReference>
<proteinExistence type="predicted"/>
<dbReference type="GO" id="GO:0004673">
    <property type="term" value="F:protein histidine kinase activity"/>
    <property type="evidence" value="ECO:0007669"/>
    <property type="project" value="UniProtKB-EC"/>
</dbReference>
<gene>
    <name evidence="10" type="ORF">IQ251_16010</name>
</gene>
<keyword evidence="7" id="KW-1133">Transmembrane helix</keyword>
<feature type="domain" description="Histidine kinase/HSP90-like ATPase" evidence="8">
    <location>
        <begin position="546"/>
        <end position="652"/>
    </location>
</feature>
<protein>
    <recommendedName>
        <fullName evidence="2">histidine kinase</fullName>
        <ecNumber evidence="2">2.7.13.3</ecNumber>
    </recommendedName>
</protein>
<feature type="region of interest" description="Disordered" evidence="6">
    <location>
        <begin position="659"/>
        <end position="802"/>
    </location>
</feature>
<evidence type="ECO:0000313" key="11">
    <source>
        <dbReference type="Proteomes" id="UP000598360"/>
    </source>
</evidence>
<dbReference type="Gene3D" id="3.30.565.10">
    <property type="entry name" value="Histidine kinase-like ATPase, C-terminal domain"/>
    <property type="match status" value="1"/>
</dbReference>
<evidence type="ECO:0000259" key="9">
    <source>
        <dbReference type="Pfam" id="PF08376"/>
    </source>
</evidence>
<keyword evidence="4" id="KW-0808">Transferase</keyword>
<evidence type="ECO:0000256" key="3">
    <source>
        <dbReference type="ARBA" id="ARBA00022553"/>
    </source>
</evidence>
<dbReference type="Pfam" id="PF08376">
    <property type="entry name" value="NIT"/>
    <property type="match status" value="1"/>
</dbReference>
<dbReference type="PANTHER" id="PTHR45436:SF5">
    <property type="entry name" value="SENSOR HISTIDINE KINASE TRCS"/>
    <property type="match status" value="1"/>
</dbReference>
<dbReference type="EC" id="2.7.13.3" evidence="2"/>
<dbReference type="EMBL" id="JADEYC010000029">
    <property type="protein sequence ID" value="MBE9375956.1"/>
    <property type="molecule type" value="Genomic_DNA"/>
</dbReference>
<evidence type="ECO:0000256" key="6">
    <source>
        <dbReference type="SAM" id="MobiDB-lite"/>
    </source>
</evidence>
<evidence type="ECO:0000256" key="5">
    <source>
        <dbReference type="ARBA" id="ARBA00022777"/>
    </source>
</evidence>
<evidence type="ECO:0000259" key="8">
    <source>
        <dbReference type="Pfam" id="PF02518"/>
    </source>
</evidence>
<keyword evidence="5" id="KW-0418">Kinase</keyword>
<keyword evidence="11" id="KW-1185">Reference proteome</keyword>
<keyword evidence="7" id="KW-0812">Transmembrane</keyword>
<dbReference type="InterPro" id="IPR003594">
    <property type="entry name" value="HATPase_dom"/>
</dbReference>
<comment type="caution">
    <text evidence="10">The sequence shown here is derived from an EMBL/GenBank/DDBJ whole genome shotgun (WGS) entry which is preliminary data.</text>
</comment>
<dbReference type="SUPFAM" id="SSF55874">
    <property type="entry name" value="ATPase domain of HSP90 chaperone/DNA topoisomerase II/histidine kinase"/>
    <property type="match status" value="1"/>
</dbReference>
<dbReference type="RefSeq" id="WP_193929407.1">
    <property type="nucleotide sequence ID" value="NZ_JADEYC010000029.1"/>
</dbReference>
<dbReference type="AlphaFoldDB" id="A0A929BDB7"/>
<dbReference type="GO" id="GO:0005886">
    <property type="term" value="C:plasma membrane"/>
    <property type="evidence" value="ECO:0007669"/>
    <property type="project" value="TreeGrafter"/>
</dbReference>
<evidence type="ECO:0000256" key="2">
    <source>
        <dbReference type="ARBA" id="ARBA00012438"/>
    </source>
</evidence>
<sequence>MTTQNESPPAAQKSGRRRGRNVETSIRSRLTWAVAIPWIVVGVLWVVGCSLFAVDAISTQQVSSGVRQMSLPAVTALNEVQRERMLSLETVSQPDVGTTELTEQQQRTDAALQRLNSEAAPVMESAPQELQEPMGRLNGYFDGLADLRSRIDSGAATPDELNSQFNDLFDTATEVFDVQARITPEAETLEGAITATSLFRASDMFARESSLVTVALGSGELTPAQHRELTGYITTHHDLLETNERNLEPEVAQQYRELVGSPEWQRLTAVEDALVAGGPFTGTEQAPVRADEWRDLSTSVGDRASELARNQADIVSARGAANGDNALWTVVWGSLAALVVAVLSFAFARRVYRTVVDEALITRLQGLRTESLDMARRLPEVVERLRDGKSVDVENELVSMRNYGNDEVGQVAHAIRLFQTEAVEAAVGETRARQGARVVFVGMAHRIQRLLRTMHGTIDTLENNEENSAQLAKLYDLDNSTTRARRTVENLLVLGDQQPGRRWSRSVPLMDVVRSSVSEIDQYSRVVIGHIPDVLVNGAAVGDTIHLIAELIDNATAFSPPHTQVHVTATAVARGVAIEIADQGLGMDESVRERANRMMNEPPEFDRLVLENNKAEQLGLFTAARLASRRDVAVEFGVSAYGGTRATVLVPDRILEEPEHRVAEHETRPAATVPAPRELSWNGVMTDQPETAVSPATAEPPTWEWPVLEPNRPEPERSAEPPADDADRGSAPESAQQSDSGGEAGSGGRPPLPKRVPQSNLAEGLKDDPDNEEEVVATPSRLAGFRRAFRGGSGPDQEGERS</sequence>
<dbReference type="InterPro" id="IPR013587">
    <property type="entry name" value="Nitrate/nitrite_sensing"/>
</dbReference>
<keyword evidence="3" id="KW-0597">Phosphoprotein</keyword>
<feature type="compositionally biased region" description="Basic and acidic residues" evidence="6">
    <location>
        <begin position="711"/>
        <end position="730"/>
    </location>
</feature>
<dbReference type="GO" id="GO:0000160">
    <property type="term" value="P:phosphorelay signal transduction system"/>
    <property type="evidence" value="ECO:0007669"/>
    <property type="project" value="TreeGrafter"/>
</dbReference>
<feature type="transmembrane region" description="Helical" evidence="7">
    <location>
        <begin position="326"/>
        <end position="348"/>
    </location>
</feature>
<evidence type="ECO:0000256" key="7">
    <source>
        <dbReference type="SAM" id="Phobius"/>
    </source>
</evidence>
<reference evidence="10" key="1">
    <citation type="submission" date="2020-10" db="EMBL/GenBank/DDBJ databases">
        <title>Diversity and distribution of actinomycetes associated with coral in the coast of Hainan.</title>
        <authorList>
            <person name="Li F."/>
        </authorList>
    </citation>
    <scope>NUCLEOTIDE SEQUENCE</scope>
    <source>
        <strain evidence="10">HNM0983</strain>
    </source>
</reference>
<accession>A0A929BDB7</accession>